<comment type="caution">
    <text evidence="2">The sequence shown here is derived from an EMBL/GenBank/DDBJ whole genome shotgun (WGS) entry which is preliminary data.</text>
</comment>
<proteinExistence type="predicted"/>
<dbReference type="AlphaFoldDB" id="A0A543PWQ5"/>
<dbReference type="Proteomes" id="UP000320085">
    <property type="component" value="Unassembled WGS sequence"/>
</dbReference>
<evidence type="ECO:0000256" key="1">
    <source>
        <dbReference type="SAM" id="MobiDB-lite"/>
    </source>
</evidence>
<feature type="region of interest" description="Disordered" evidence="1">
    <location>
        <begin position="1"/>
        <end position="26"/>
    </location>
</feature>
<evidence type="ECO:0008006" key="4">
    <source>
        <dbReference type="Google" id="ProtNLM"/>
    </source>
</evidence>
<reference evidence="2 3" key="1">
    <citation type="submission" date="2019-06" db="EMBL/GenBank/DDBJ databases">
        <title>Sequencing the genomes of 1000 actinobacteria strains.</title>
        <authorList>
            <person name="Klenk H.-P."/>
        </authorList>
    </citation>
    <scope>NUCLEOTIDE SEQUENCE [LARGE SCALE GENOMIC DNA]</scope>
    <source>
        <strain evidence="2 3">DSM 21776</strain>
    </source>
</reference>
<gene>
    <name evidence="2" type="ORF">FHX52_1655</name>
</gene>
<dbReference type="RefSeq" id="WP_141821438.1">
    <property type="nucleotide sequence ID" value="NZ_BAAAQC010000006.1"/>
</dbReference>
<evidence type="ECO:0000313" key="2">
    <source>
        <dbReference type="EMBL" id="TQN48517.1"/>
    </source>
</evidence>
<organism evidence="2 3">
    <name type="scientific">Humibacillus xanthopallidus</name>
    <dbReference type="NCBI Taxonomy" id="412689"/>
    <lineage>
        <taxon>Bacteria</taxon>
        <taxon>Bacillati</taxon>
        <taxon>Actinomycetota</taxon>
        <taxon>Actinomycetes</taxon>
        <taxon>Micrococcales</taxon>
        <taxon>Intrasporangiaceae</taxon>
        <taxon>Humibacillus</taxon>
    </lineage>
</organism>
<evidence type="ECO:0000313" key="3">
    <source>
        <dbReference type="Proteomes" id="UP000320085"/>
    </source>
</evidence>
<feature type="compositionally biased region" description="Basic and acidic residues" evidence="1">
    <location>
        <begin position="1"/>
        <end position="13"/>
    </location>
</feature>
<protein>
    <recommendedName>
        <fullName evidence="4">CHAP domain-containing protein</fullName>
    </recommendedName>
</protein>
<sequence length="266" mass="29075">MTGFDKDLDKGDQSEEVVTPDLPFDDDWDWKPGDRDIVVRGPNQSVPKARAYTKYDPPGMCCQFVWNCIAAPRSFGLADANAAWNRSKNRRGDQSPPPGAPVYWAGGKHGHIAISVGGGSVRSTDWPVKGQVGDVKISRITSAWGITYRGWSTDWAGVPIPGIGGAPTIAGKLGTIDDEAIRPGKRNDHVRRFNAALWSSMPADYRAAHQKEWMSEASDLYGPVSQEVCYDKYAMLNKKDPKKWPLPSKPAWPGPGLIRLLGGTAD</sequence>
<dbReference type="EMBL" id="VFQF01000001">
    <property type="protein sequence ID" value="TQN48517.1"/>
    <property type="molecule type" value="Genomic_DNA"/>
</dbReference>
<name>A0A543PWQ5_9MICO</name>
<dbReference type="OrthoDB" id="4853803at2"/>
<accession>A0A543PWQ5</accession>